<reference evidence="1 2" key="1">
    <citation type="submission" date="2013-02" db="EMBL/GenBank/DDBJ databases">
        <authorList>
            <person name="Harkins D.M."/>
            <person name="Durkin A.S."/>
            <person name="Brinkac L.M."/>
            <person name="Haft D.H."/>
            <person name="Selengut J.D."/>
            <person name="Sanka R."/>
            <person name="DePew J."/>
            <person name="Purushe J."/>
            <person name="Whelen A.C."/>
            <person name="Vinetz J.M."/>
            <person name="Sutton G.G."/>
            <person name="Nierman W.C."/>
            <person name="Fouts D.E."/>
        </authorList>
    </citation>
    <scope>NUCLEOTIDE SEQUENCE [LARGE SCALE GENOMIC DNA]</scope>
    <source>
        <strain evidence="1 2">2002000626</strain>
    </source>
</reference>
<organism evidence="1 2">
    <name type="scientific">Leptospira interrogans str. 2002000626</name>
    <dbReference type="NCBI Taxonomy" id="996803"/>
    <lineage>
        <taxon>Bacteria</taxon>
        <taxon>Pseudomonadati</taxon>
        <taxon>Spirochaetota</taxon>
        <taxon>Spirochaetia</taxon>
        <taxon>Leptospirales</taxon>
        <taxon>Leptospiraceae</taxon>
        <taxon>Leptospira</taxon>
    </lineage>
</organism>
<accession>A0A829D4E1</accession>
<dbReference type="Proteomes" id="UP000012329">
    <property type="component" value="Unassembled WGS sequence"/>
</dbReference>
<evidence type="ECO:0000313" key="2">
    <source>
        <dbReference type="Proteomes" id="UP000012329"/>
    </source>
</evidence>
<dbReference type="EMBL" id="AFJL02000212">
    <property type="protein sequence ID" value="EMY03006.1"/>
    <property type="molecule type" value="Genomic_DNA"/>
</dbReference>
<name>A0A829D4E1_LEPIR</name>
<gene>
    <name evidence="1" type="ORF">LEP1GSC029_4418</name>
</gene>
<protein>
    <submittedName>
        <fullName evidence="1">Uncharacterized protein</fullName>
    </submittedName>
</protein>
<evidence type="ECO:0000313" key="1">
    <source>
        <dbReference type="EMBL" id="EMY03006.1"/>
    </source>
</evidence>
<dbReference type="AlphaFoldDB" id="A0A829D4E1"/>
<proteinExistence type="predicted"/>
<sequence>MIWSIDKNYKLLIFNSQFQNVMQNFYHSEISTGFNLFQKNFPRKSQNIGKSFMTEHYPVKK</sequence>
<comment type="caution">
    <text evidence="1">The sequence shown here is derived from an EMBL/GenBank/DDBJ whole genome shotgun (WGS) entry which is preliminary data.</text>
</comment>